<dbReference type="InterPro" id="IPR013083">
    <property type="entry name" value="Znf_RING/FYVE/PHD"/>
</dbReference>
<dbReference type="SUPFAM" id="SSF48371">
    <property type="entry name" value="ARM repeat"/>
    <property type="match status" value="1"/>
</dbReference>
<evidence type="ECO:0000259" key="6">
    <source>
        <dbReference type="SMART" id="SM00249"/>
    </source>
</evidence>
<keyword evidence="4" id="KW-0677">Repeat</keyword>
<dbReference type="InterPro" id="IPR033031">
    <property type="entry name" value="Scc2/Nipped-B"/>
</dbReference>
<dbReference type="PANTHER" id="PTHR21704">
    <property type="entry name" value="NIPPED-B-LIKE PROTEIN DELANGIN SCC2-RELATED"/>
    <property type="match status" value="1"/>
</dbReference>
<dbReference type="InterPro" id="IPR019786">
    <property type="entry name" value="Zinc_finger_PHD-type_CS"/>
</dbReference>
<dbReference type="GO" id="GO:0034087">
    <property type="term" value="P:establishment of mitotic sister chromatid cohesion"/>
    <property type="evidence" value="ECO:0007669"/>
    <property type="project" value="TreeGrafter"/>
</dbReference>
<dbReference type="GO" id="GO:0071169">
    <property type="term" value="P:establishment of protein localization to chromatin"/>
    <property type="evidence" value="ECO:0007669"/>
    <property type="project" value="TreeGrafter"/>
</dbReference>
<evidence type="ECO:0000256" key="3">
    <source>
        <dbReference type="ARBA" id="ARBA00022833"/>
    </source>
</evidence>
<dbReference type="PROSITE" id="PS01359">
    <property type="entry name" value="ZF_PHD_1"/>
    <property type="match status" value="1"/>
</dbReference>
<dbReference type="InterPro" id="IPR011989">
    <property type="entry name" value="ARM-like"/>
</dbReference>
<keyword evidence="3" id="KW-0862">Zinc</keyword>
<dbReference type="Gene3D" id="1.25.10.10">
    <property type="entry name" value="Leucine-rich Repeat Variant"/>
    <property type="match status" value="1"/>
</dbReference>
<dbReference type="GO" id="GO:0140588">
    <property type="term" value="P:chromatin looping"/>
    <property type="evidence" value="ECO:0007669"/>
    <property type="project" value="InterPro"/>
</dbReference>
<feature type="region of interest" description="Disordered" evidence="5">
    <location>
        <begin position="1753"/>
        <end position="1798"/>
    </location>
</feature>
<dbReference type="GO" id="GO:1990414">
    <property type="term" value="P:replication-born double-strand break repair via sister chromatid exchange"/>
    <property type="evidence" value="ECO:0007669"/>
    <property type="project" value="TreeGrafter"/>
</dbReference>
<evidence type="ECO:0000256" key="2">
    <source>
        <dbReference type="ARBA" id="ARBA00022771"/>
    </source>
</evidence>
<sequence length="1798" mass="203483">MELPTQLKKRNTCTIMNDNGEQIGTLNTSGKRRLSSSGGNDHVLAIFDILLQDVTPKLSDFSKINLRNLLVEVPKFDINILSQFCSRSEFCRNCESLLEEMLDSDLIIELGRKLSSISKEKVSESNLVERLTDIIDIVWLFLFFESVVFNEVTFSKEVRVVSNIARSVLPSILSENTKNYRNEIFNESFIGCLEIIYTIIRANNIPELISTQIIVGLLSIFLLEDSSTMILLVIEIVVYLFISGSFNSDGFFENSLSLIFNVMEELPQSNKAIKKARLCIEIDSYVHVYAYLLIRLVQGICIPNGMVSFDNIASIGDISIKQCDLARFICSQFATFFINSTVLNRTKRKDYSASGGSDIATVILTDLLKASFNPKYGICSTITHIIIVQLIKISNSSLMGECGPKTQSVNIDVYSRELCVHLLGVSLSLICKNINIKLSNIDSSGKNLKEENISHIKESCKDEDTKSDVFIECICSNSSQQDFQTLLKCESCGRNFHFDCVRSVTYLEIYELWKCNKCIINLISDEINTSLGIGERLLQHENLELSVELISVLDYLHRKTAANVSQSFKEPVANDTLRVITDSGSSVFCSFILEMITKLKLGNRATVDEKERSQTKTTKSKTKILPQKHAKIGKLYSMLLTEWISPITKVHSSLIAYSSKFPKLLEANTIRFWNSVLSKELKNIANIILHCLLSNIYNSNVVSMRRISLNSLGQVILLKPSILVTNDTVLNAIILSLKDKTPKVRERALAIVEKYFSDLSFFEDSHYLFDGKSLRCDFDRVTKLLLEQIFRTAYDISPLVRMSSIKILRAIFQQDPSKLNIGKILLKRATAVEETPAIKKLIFDSFVSIWFSESSNVNCQMAESLVELINFSESDEFLRHIGHEQVGQNCLMRGVMGVLQDNQSNKNMEILITRWSSVLVDMFIQSDKNINAAKSDDDVSYRGNLMNNDNPNEGNVQIKVSRDFSETKLQILKSAEVIGKAYPKSIIEMYSYIVVYLNDFRELKSEVMIHICTVLSYVLPHMGDLEANGIELDLLKIITNSKSPQLIRSSILCLCNLIEDNEADISDSNALFPLILENIRILWEYRQKVLNSEATLDPKEVDQLRRSAWLLGCIFEFSSPKMVVALVGDKLERAKAVQTEFGISWTIESRSGEVKTSEFGDDLGFEHNIFDSSNVVFDLLCDLFYLLDWNLNKGVLFPTLIQFLINQKQFVKTVKFNNLIKCTIKGELFFTKDDNNSTKFLKAINSIKCRDGNSNLCIICLQGILSLLKNYEMQALKENVISQENDLDSYRRVSMAEEATNPFYDELNQNEEALPGNNSFFRTPNTNRRTSLQSEKIDIDSSVCSSSFSNMENLSSNRTGRLGSLMHITTSASASQPIASHLELLLNLFQETTGFQNGRFSNSQKQLVSSLILCIIEQLNKQGLVNPASIIPHVSGLLFSSNREVSYKSYQIVSSLFEKFPNLIVNKYKEISVYGFVFCVSNFPNLLGVYSSRTDSDNVSRSIFSNEIVGEKVHSRSRFEVVETILEFFTKIYSEKCRNKRVFRESIIKGCCKQLEILMSNDETEVLLGKIGAHLNYEKKTLLVLYMEFISYLFLAMPFIYESEILLVLSCLGEICVSCSQNLSHDSENPLQIDAERQTFCNAILATTCTAVQQILKEEYKISENQISCFNPYSSINKDKPKYYHQDSELNSGIPENSTSIISLGRCAIYGSMNGFRERLHEVWVISEGGDSIGKLIEYANEVIYLYTQTTSEKISKPAKKKNTKKKPSKRTRDCDELSDSSSSQSWSPSSKSNKNRR</sequence>
<keyword evidence="4" id="KW-0539">Nucleus</keyword>
<dbReference type="InterPro" id="IPR011011">
    <property type="entry name" value="Znf_FYVE_PHD"/>
</dbReference>
<dbReference type="PANTHER" id="PTHR21704:SF18">
    <property type="entry name" value="NIPPED-B-LIKE PROTEIN"/>
    <property type="match status" value="1"/>
</dbReference>
<feature type="compositionally biased region" description="Low complexity" evidence="5">
    <location>
        <begin position="1780"/>
        <end position="1798"/>
    </location>
</feature>
<evidence type="ECO:0000256" key="5">
    <source>
        <dbReference type="SAM" id="MobiDB-lite"/>
    </source>
</evidence>
<accession>A0A9D5DHB0</accession>
<dbReference type="GO" id="GO:0008270">
    <property type="term" value="F:zinc ion binding"/>
    <property type="evidence" value="ECO:0007669"/>
    <property type="project" value="UniProtKB-KW"/>
</dbReference>
<reference evidence="7" key="1">
    <citation type="submission" date="2022-10" db="EMBL/GenBank/DDBJ databases">
        <title>Adaptive evolution leads to modifications in subtelomeric GC content in a zoonotic Cryptosporidium species.</title>
        <authorList>
            <person name="Li J."/>
            <person name="Feng Y."/>
            <person name="Xiao L."/>
        </authorList>
    </citation>
    <scope>NUCLEOTIDE SEQUENCE</scope>
    <source>
        <strain evidence="7">33844</strain>
    </source>
</reference>
<name>A0A9D5DHB0_9CRYT</name>
<feature type="domain" description="Zinc finger PHD-type" evidence="6">
    <location>
        <begin position="472"/>
        <end position="519"/>
    </location>
</feature>
<comment type="subcellular location">
    <subcellularLocation>
        <location evidence="4">Nucleus</location>
    </subcellularLocation>
</comment>
<dbReference type="SMART" id="SM00249">
    <property type="entry name" value="PHD"/>
    <property type="match status" value="1"/>
</dbReference>
<comment type="similarity">
    <text evidence="4">Belongs to the SCC2/Nipped-B family.</text>
</comment>
<dbReference type="Gene3D" id="3.30.40.10">
    <property type="entry name" value="Zinc/RING finger domain, C3HC4 (zinc finger)"/>
    <property type="match status" value="1"/>
</dbReference>
<dbReference type="GO" id="GO:0003682">
    <property type="term" value="F:chromatin binding"/>
    <property type="evidence" value="ECO:0007669"/>
    <property type="project" value="TreeGrafter"/>
</dbReference>
<dbReference type="Proteomes" id="UP001067231">
    <property type="component" value="Unassembled WGS sequence"/>
</dbReference>
<comment type="caution">
    <text evidence="7">The sequence shown here is derived from an EMBL/GenBank/DDBJ whole genome shotgun (WGS) entry which is preliminary data.</text>
</comment>
<evidence type="ECO:0000256" key="4">
    <source>
        <dbReference type="RuleBase" id="RU364107"/>
    </source>
</evidence>
<dbReference type="SUPFAM" id="SSF57903">
    <property type="entry name" value="FYVE/PHD zinc finger"/>
    <property type="match status" value="1"/>
</dbReference>
<dbReference type="GO" id="GO:0010468">
    <property type="term" value="P:regulation of gene expression"/>
    <property type="evidence" value="ECO:0007669"/>
    <property type="project" value="InterPro"/>
</dbReference>
<dbReference type="GO" id="GO:0090694">
    <property type="term" value="C:Scc2-Scc4 cohesin loading complex"/>
    <property type="evidence" value="ECO:0007669"/>
    <property type="project" value="TreeGrafter"/>
</dbReference>
<dbReference type="CDD" id="cd15489">
    <property type="entry name" value="PHD_SF"/>
    <property type="match status" value="1"/>
</dbReference>
<dbReference type="InterPro" id="IPR016024">
    <property type="entry name" value="ARM-type_fold"/>
</dbReference>
<proteinExistence type="inferred from homology"/>
<keyword evidence="1" id="KW-0479">Metal-binding</keyword>
<protein>
    <recommendedName>
        <fullName evidence="4">Sister chromatid cohesion protein</fullName>
    </recommendedName>
</protein>
<dbReference type="OrthoDB" id="418242at2759"/>
<gene>
    <name evidence="7" type="ORF">OJ253_1758</name>
</gene>
<dbReference type="EMBL" id="JAPCXC010000039">
    <property type="protein sequence ID" value="KAJ1608894.1"/>
    <property type="molecule type" value="Genomic_DNA"/>
</dbReference>
<dbReference type="InterPro" id="IPR001965">
    <property type="entry name" value="Znf_PHD"/>
</dbReference>
<feature type="compositionally biased region" description="Basic residues" evidence="5">
    <location>
        <begin position="1757"/>
        <end position="1770"/>
    </location>
</feature>
<evidence type="ECO:0000313" key="7">
    <source>
        <dbReference type="EMBL" id="KAJ1608894.1"/>
    </source>
</evidence>
<keyword evidence="4" id="KW-0131">Cell cycle</keyword>
<keyword evidence="2" id="KW-0863">Zinc-finger</keyword>
<dbReference type="InterPro" id="IPR024986">
    <property type="entry name" value="Nipped-B_C"/>
</dbReference>
<dbReference type="GO" id="GO:0061775">
    <property type="term" value="F:cohesin loader activity"/>
    <property type="evidence" value="ECO:0007669"/>
    <property type="project" value="InterPro"/>
</dbReference>
<dbReference type="Pfam" id="PF12830">
    <property type="entry name" value="Nipped-B_C"/>
    <property type="match status" value="1"/>
</dbReference>
<organism evidence="7">
    <name type="scientific">Cryptosporidium canis</name>
    <dbReference type="NCBI Taxonomy" id="195482"/>
    <lineage>
        <taxon>Eukaryota</taxon>
        <taxon>Sar</taxon>
        <taxon>Alveolata</taxon>
        <taxon>Apicomplexa</taxon>
        <taxon>Conoidasida</taxon>
        <taxon>Coccidia</taxon>
        <taxon>Eucoccidiorida</taxon>
        <taxon>Eimeriorina</taxon>
        <taxon>Cryptosporidiidae</taxon>
        <taxon>Cryptosporidium</taxon>
    </lineage>
</organism>
<evidence type="ECO:0000256" key="1">
    <source>
        <dbReference type="ARBA" id="ARBA00022723"/>
    </source>
</evidence>